<dbReference type="InterPro" id="IPR003018">
    <property type="entry name" value="GAF"/>
</dbReference>
<feature type="coiled-coil region" evidence="13">
    <location>
        <begin position="108"/>
        <end position="139"/>
    </location>
</feature>
<evidence type="ECO:0000256" key="12">
    <source>
        <dbReference type="PROSITE-ProRule" id="PRU00169"/>
    </source>
</evidence>
<keyword evidence="4" id="KW-1003">Cell membrane</keyword>
<evidence type="ECO:0000256" key="1">
    <source>
        <dbReference type="ARBA" id="ARBA00000085"/>
    </source>
</evidence>
<dbReference type="InterPro" id="IPR029016">
    <property type="entry name" value="GAF-like_dom_sf"/>
</dbReference>
<dbReference type="InterPro" id="IPR003594">
    <property type="entry name" value="HATPase_dom"/>
</dbReference>
<evidence type="ECO:0000256" key="7">
    <source>
        <dbReference type="ARBA" id="ARBA00022741"/>
    </source>
</evidence>
<keyword evidence="18" id="KW-1185">Reference proteome</keyword>
<evidence type="ECO:0000256" key="4">
    <source>
        <dbReference type="ARBA" id="ARBA00022475"/>
    </source>
</evidence>
<keyword evidence="11 14" id="KW-0472">Membrane</keyword>
<evidence type="ECO:0000259" key="16">
    <source>
        <dbReference type="PROSITE" id="PS50110"/>
    </source>
</evidence>
<evidence type="ECO:0000256" key="10">
    <source>
        <dbReference type="ARBA" id="ARBA00023012"/>
    </source>
</evidence>
<evidence type="ECO:0000256" key="11">
    <source>
        <dbReference type="ARBA" id="ARBA00023136"/>
    </source>
</evidence>
<evidence type="ECO:0000256" key="8">
    <source>
        <dbReference type="ARBA" id="ARBA00022777"/>
    </source>
</evidence>
<dbReference type="PRINTS" id="PR00344">
    <property type="entry name" value="BCTRLSENSOR"/>
</dbReference>
<dbReference type="Gene3D" id="3.40.50.2300">
    <property type="match status" value="1"/>
</dbReference>
<evidence type="ECO:0000256" key="2">
    <source>
        <dbReference type="ARBA" id="ARBA00004651"/>
    </source>
</evidence>
<comment type="subcellular location">
    <subcellularLocation>
        <location evidence="2">Cell membrane</location>
        <topology evidence="2">Multi-pass membrane protein</topology>
    </subcellularLocation>
</comment>
<keyword evidence="7" id="KW-0547">Nucleotide-binding</keyword>
<dbReference type="Pfam" id="PF02518">
    <property type="entry name" value="HATPase_c"/>
    <property type="match status" value="1"/>
</dbReference>
<accession>A0ABX6S6H1</accession>
<dbReference type="SMART" id="SM00387">
    <property type="entry name" value="HATPase_c"/>
    <property type="match status" value="1"/>
</dbReference>
<dbReference type="PROSITE" id="PS50109">
    <property type="entry name" value="HIS_KIN"/>
    <property type="match status" value="1"/>
</dbReference>
<keyword evidence="14" id="KW-1133">Transmembrane helix</keyword>
<feature type="domain" description="Response regulatory" evidence="16">
    <location>
        <begin position="771"/>
        <end position="888"/>
    </location>
</feature>
<dbReference type="SUPFAM" id="SSF52172">
    <property type="entry name" value="CheY-like"/>
    <property type="match status" value="1"/>
</dbReference>
<dbReference type="Gene3D" id="1.10.287.130">
    <property type="match status" value="1"/>
</dbReference>
<comment type="catalytic activity">
    <reaction evidence="1">
        <text>ATP + protein L-histidine = ADP + protein N-phospho-L-histidine.</text>
        <dbReference type="EC" id="2.7.13.3"/>
    </reaction>
</comment>
<evidence type="ECO:0000313" key="18">
    <source>
        <dbReference type="Proteomes" id="UP000515490"/>
    </source>
</evidence>
<proteinExistence type="predicted"/>
<dbReference type="InterPro" id="IPR003661">
    <property type="entry name" value="HisK_dim/P_dom"/>
</dbReference>
<organism evidence="17 18">
    <name type="scientific">Metabacillus elymi</name>
    <dbReference type="NCBI Taxonomy" id="2745198"/>
    <lineage>
        <taxon>Bacteria</taxon>
        <taxon>Bacillati</taxon>
        <taxon>Bacillota</taxon>
        <taxon>Bacilli</taxon>
        <taxon>Bacillales</taxon>
        <taxon>Bacillaceae</taxon>
        <taxon>Metabacillus</taxon>
    </lineage>
</organism>
<evidence type="ECO:0000256" key="13">
    <source>
        <dbReference type="SAM" id="Coils"/>
    </source>
</evidence>
<dbReference type="SMART" id="SM00388">
    <property type="entry name" value="HisKA"/>
    <property type="match status" value="1"/>
</dbReference>
<dbReference type="InterPro" id="IPR005467">
    <property type="entry name" value="His_kinase_dom"/>
</dbReference>
<dbReference type="SUPFAM" id="SSF47384">
    <property type="entry name" value="Homodimeric domain of signal transducing histidine kinase"/>
    <property type="match status" value="1"/>
</dbReference>
<dbReference type="PROSITE" id="PS50110">
    <property type="entry name" value="RESPONSE_REGULATORY"/>
    <property type="match status" value="1"/>
</dbReference>
<evidence type="ECO:0000256" key="6">
    <source>
        <dbReference type="ARBA" id="ARBA00022679"/>
    </source>
</evidence>
<dbReference type="Pfam" id="PF00072">
    <property type="entry name" value="Response_reg"/>
    <property type="match status" value="1"/>
</dbReference>
<keyword evidence="10" id="KW-0902">Two-component regulatory system</keyword>
<gene>
    <name evidence="17" type="ORF">HUW50_20745</name>
</gene>
<evidence type="ECO:0000256" key="5">
    <source>
        <dbReference type="ARBA" id="ARBA00022553"/>
    </source>
</evidence>
<dbReference type="PANTHER" id="PTHR45339">
    <property type="entry name" value="HYBRID SIGNAL TRANSDUCTION HISTIDINE KINASE J"/>
    <property type="match status" value="1"/>
</dbReference>
<evidence type="ECO:0000256" key="9">
    <source>
        <dbReference type="ARBA" id="ARBA00022840"/>
    </source>
</evidence>
<sequence length="890" mass="100805">MRFTISKKLILGFLSVTLFFGATSGIFYYYINKINNSYSSIINVRVNILSNIKDIEILATQQTNSLRGYLLTKSPDFEKELQRANIELDLLIRETSSLVTQSESRKVVTELSELNKQFTKKYEELLRQFEEDSNQEEALDYFISEVLPIGIEFAPLTKYLTERNNQLMSDAKAENTALVDDIKQTTILISFVVLIINLLIGLFISKNITNNLSKITKVITTLTSTSSTKERYIPIEVKTNDEIGDIANAFNKMTIALQEKSWLETSITDIATMYQGIHDLPTLAEKFITKITPMVGANYGVFYIKQGSEEPRFQSLATYAFQNQKMSVPSFSYGEGIIGQAALEKRAIHLVELPENYIQISSGVGTASPASLFIIPVEFEGEITVIIELASFKKFEPIQERLLKQIANHIGITVNSVRGRMQVENLLRESKQLTEELQSQSEELQLQHEELISMNEKLEEQYKSSEQKTKDLNNTKMELEEKAVQLELNSKYKSEFLANMSHELRSPLNSLLILAHLLTENEEGNLTIQQVEFADTIYKSGNDLLHLINEILDLAKIESGNIEIIPSEVILNDVCRFIERQFQPLADQKGLKFSIQIDDKLPKVIWTDEQRLQQVIKNLLTNAFKFTEYGEVEMKLYKANLANHPTLKNDETILAFSIKDTGIGIPIDKQQLIFKAFQQGDGTTSRKYGGTGLGLSISRELAQLLGGGIDVESSPSKGSTFTFYLPVYDKSSLTEVNPLNDEVATTLEIINDNKQNSLLEQDGDELLKGKKILIVDDDMRNIFAITTALEKKQMEIVFAENGKSGLIVLQENPDIDLILMDIMMPEMDGYETIRIIRKKSEYEDIPIIALTAKAMKIDKDKCIEAGASDYISKPVFLDQLFSLMKVWLYR</sequence>
<dbReference type="EMBL" id="CP055263">
    <property type="protein sequence ID" value="QNF29699.1"/>
    <property type="molecule type" value="Genomic_DNA"/>
</dbReference>
<keyword evidence="6" id="KW-0808">Transferase</keyword>
<dbReference type="SUPFAM" id="SSF55874">
    <property type="entry name" value="ATPase domain of HSP90 chaperone/DNA topoisomerase II/histidine kinase"/>
    <property type="match status" value="1"/>
</dbReference>
<dbReference type="Pfam" id="PF13185">
    <property type="entry name" value="GAF_2"/>
    <property type="match status" value="1"/>
</dbReference>
<dbReference type="InterPro" id="IPR011006">
    <property type="entry name" value="CheY-like_superfamily"/>
</dbReference>
<dbReference type="InterPro" id="IPR024478">
    <property type="entry name" value="HlyB_4HB_MCP"/>
</dbReference>
<protein>
    <recommendedName>
        <fullName evidence="3">histidine kinase</fullName>
        <ecNumber evidence="3">2.7.13.3</ecNumber>
    </recommendedName>
</protein>
<feature type="domain" description="Histidine kinase" evidence="15">
    <location>
        <begin position="499"/>
        <end position="729"/>
    </location>
</feature>
<evidence type="ECO:0000256" key="3">
    <source>
        <dbReference type="ARBA" id="ARBA00012438"/>
    </source>
</evidence>
<dbReference type="Gene3D" id="3.30.565.10">
    <property type="entry name" value="Histidine kinase-like ATPase, C-terminal domain"/>
    <property type="match status" value="1"/>
</dbReference>
<dbReference type="InterPro" id="IPR001789">
    <property type="entry name" value="Sig_transdc_resp-reg_receiver"/>
</dbReference>
<dbReference type="Pfam" id="PF00512">
    <property type="entry name" value="HisKA"/>
    <property type="match status" value="1"/>
</dbReference>
<name>A0ABX6S6H1_9BACI</name>
<dbReference type="SUPFAM" id="SSF55781">
    <property type="entry name" value="GAF domain-like"/>
    <property type="match status" value="1"/>
</dbReference>
<dbReference type="Pfam" id="PF00672">
    <property type="entry name" value="HAMP"/>
    <property type="match status" value="1"/>
</dbReference>
<dbReference type="CDD" id="cd17546">
    <property type="entry name" value="REC_hyHK_CKI1_RcsC-like"/>
    <property type="match status" value="1"/>
</dbReference>
<dbReference type="Gene3D" id="6.10.340.10">
    <property type="match status" value="1"/>
</dbReference>
<dbReference type="PANTHER" id="PTHR45339:SF1">
    <property type="entry name" value="HYBRID SIGNAL TRANSDUCTION HISTIDINE KINASE J"/>
    <property type="match status" value="1"/>
</dbReference>
<keyword evidence="14" id="KW-0812">Transmembrane</keyword>
<evidence type="ECO:0000256" key="14">
    <source>
        <dbReference type="SAM" id="Phobius"/>
    </source>
</evidence>
<keyword evidence="5 12" id="KW-0597">Phosphoprotein</keyword>
<keyword evidence="13" id="KW-0175">Coiled coil</keyword>
<keyword evidence="8" id="KW-0418">Kinase</keyword>
<dbReference type="EC" id="2.7.13.3" evidence="3"/>
<feature type="coiled-coil region" evidence="13">
    <location>
        <begin position="420"/>
        <end position="489"/>
    </location>
</feature>
<dbReference type="CDD" id="cd16922">
    <property type="entry name" value="HATPase_EvgS-ArcB-TorS-like"/>
    <property type="match status" value="1"/>
</dbReference>
<dbReference type="Gene3D" id="3.30.450.40">
    <property type="match status" value="1"/>
</dbReference>
<dbReference type="InterPro" id="IPR004358">
    <property type="entry name" value="Sig_transdc_His_kin-like_C"/>
</dbReference>
<evidence type="ECO:0000259" key="15">
    <source>
        <dbReference type="PROSITE" id="PS50109"/>
    </source>
</evidence>
<dbReference type="Pfam" id="PF12729">
    <property type="entry name" value="4HB_MCP_1"/>
    <property type="match status" value="1"/>
</dbReference>
<dbReference type="InterPro" id="IPR036890">
    <property type="entry name" value="HATPase_C_sf"/>
</dbReference>
<feature type="transmembrane region" description="Helical" evidence="14">
    <location>
        <begin position="187"/>
        <end position="204"/>
    </location>
</feature>
<dbReference type="InterPro" id="IPR036097">
    <property type="entry name" value="HisK_dim/P_sf"/>
</dbReference>
<evidence type="ECO:0000313" key="17">
    <source>
        <dbReference type="EMBL" id="QNF29699.1"/>
    </source>
</evidence>
<dbReference type="RefSeq" id="WP_185653189.1">
    <property type="nucleotide sequence ID" value="NZ_CP055263.1"/>
</dbReference>
<reference evidence="17 18" key="1">
    <citation type="submission" date="2020-06" db="EMBL/GenBank/DDBJ databases">
        <title>Metabacillus dokdonensis sp. nov., isolated from the rhizosphere of Elymus tsukushiensis, a plant native to the Dokdo Islands, Republic of Korea.</title>
        <authorList>
            <person name="Lee S.Y."/>
            <person name="Hwang Y.J."/>
            <person name="Son J.S."/>
            <person name="Ghim S.Y."/>
        </authorList>
    </citation>
    <scope>NUCLEOTIDE SEQUENCE [LARGE SCALE GENOMIC DNA]</scope>
    <source>
        <strain evidence="17 18">KUDC1714</strain>
    </source>
</reference>
<dbReference type="Proteomes" id="UP000515490">
    <property type="component" value="Chromosome"/>
</dbReference>
<dbReference type="InterPro" id="IPR003660">
    <property type="entry name" value="HAMP_dom"/>
</dbReference>
<dbReference type="CDD" id="cd06225">
    <property type="entry name" value="HAMP"/>
    <property type="match status" value="1"/>
</dbReference>
<dbReference type="CDD" id="cd00082">
    <property type="entry name" value="HisKA"/>
    <property type="match status" value="1"/>
</dbReference>
<dbReference type="SMART" id="SM00448">
    <property type="entry name" value="REC"/>
    <property type="match status" value="1"/>
</dbReference>
<feature type="modified residue" description="4-aspartylphosphate" evidence="12">
    <location>
        <position position="821"/>
    </location>
</feature>
<keyword evidence="9" id="KW-0067">ATP-binding</keyword>